<keyword evidence="1" id="KW-0863">Zinc-finger</keyword>
<name>A0AAJ7RAY0_CEPCN</name>
<dbReference type="PROSITE" id="PS50157">
    <property type="entry name" value="ZINC_FINGER_C2H2_2"/>
    <property type="match status" value="2"/>
</dbReference>
<keyword evidence="1" id="KW-0862">Zinc</keyword>
<evidence type="ECO:0000313" key="4">
    <source>
        <dbReference type="RefSeq" id="XP_024937202.1"/>
    </source>
</evidence>
<reference evidence="4" key="1">
    <citation type="submission" date="2025-08" db="UniProtKB">
        <authorList>
            <consortium name="RefSeq"/>
        </authorList>
    </citation>
    <scope>IDENTIFICATION</scope>
</reference>
<evidence type="ECO:0000313" key="3">
    <source>
        <dbReference type="Proteomes" id="UP000694920"/>
    </source>
</evidence>
<dbReference type="AlphaFoldDB" id="A0AAJ7RAY0"/>
<dbReference type="SUPFAM" id="SSF57667">
    <property type="entry name" value="beta-beta-alpha zinc fingers"/>
    <property type="match status" value="1"/>
</dbReference>
<organism evidence="3 4">
    <name type="scientific">Cephus cinctus</name>
    <name type="common">Wheat stem sawfly</name>
    <dbReference type="NCBI Taxonomy" id="211228"/>
    <lineage>
        <taxon>Eukaryota</taxon>
        <taxon>Metazoa</taxon>
        <taxon>Ecdysozoa</taxon>
        <taxon>Arthropoda</taxon>
        <taxon>Hexapoda</taxon>
        <taxon>Insecta</taxon>
        <taxon>Pterygota</taxon>
        <taxon>Neoptera</taxon>
        <taxon>Endopterygota</taxon>
        <taxon>Hymenoptera</taxon>
        <taxon>Cephoidea</taxon>
        <taxon>Cephidae</taxon>
        <taxon>Cephus</taxon>
    </lineage>
</organism>
<evidence type="ECO:0000259" key="2">
    <source>
        <dbReference type="PROSITE" id="PS50157"/>
    </source>
</evidence>
<feature type="domain" description="C2H2-type" evidence="2">
    <location>
        <begin position="88"/>
        <end position="116"/>
    </location>
</feature>
<dbReference type="GeneID" id="112493829"/>
<dbReference type="Proteomes" id="UP000694920">
    <property type="component" value="Unplaced"/>
</dbReference>
<dbReference type="SMART" id="SM00355">
    <property type="entry name" value="ZnF_C2H2"/>
    <property type="match status" value="2"/>
</dbReference>
<gene>
    <name evidence="4" type="primary">LOC112493829</name>
</gene>
<protein>
    <submittedName>
        <fullName evidence="4">Zinc finger X-chromosomal protein-like isoform X2</fullName>
    </submittedName>
</protein>
<dbReference type="GO" id="GO:0008270">
    <property type="term" value="F:zinc ion binding"/>
    <property type="evidence" value="ECO:0007669"/>
    <property type="project" value="UniProtKB-KW"/>
</dbReference>
<dbReference type="InterPro" id="IPR036236">
    <property type="entry name" value="Znf_C2H2_sf"/>
</dbReference>
<sequence length="126" mass="14742">MIFERSMFQERIYLFGLHRDSRNLQDTSFCRYVDFTTFQATAVGGLVLSKSIQGENIKHACANCPSVFNQRHNLRHHIKFQCGQLPRFNCPYCHYRTRHSSNARAHIRRKHPGSKVYAIDVSQILD</sequence>
<feature type="domain" description="C2H2-type" evidence="2">
    <location>
        <begin position="59"/>
        <end position="86"/>
    </location>
</feature>
<dbReference type="InterPro" id="IPR013087">
    <property type="entry name" value="Znf_C2H2_type"/>
</dbReference>
<evidence type="ECO:0000256" key="1">
    <source>
        <dbReference type="PROSITE-ProRule" id="PRU00042"/>
    </source>
</evidence>
<proteinExistence type="predicted"/>
<keyword evidence="1" id="KW-0479">Metal-binding</keyword>
<dbReference type="Gene3D" id="3.30.160.60">
    <property type="entry name" value="Classic Zinc Finger"/>
    <property type="match status" value="1"/>
</dbReference>
<dbReference type="RefSeq" id="XP_024937202.1">
    <property type="nucleotide sequence ID" value="XM_025081434.1"/>
</dbReference>
<accession>A0AAJ7RAY0</accession>
<keyword evidence="3" id="KW-1185">Reference proteome</keyword>